<evidence type="ECO:0000313" key="2">
    <source>
        <dbReference type="Proteomes" id="UP000184088"/>
    </source>
</evidence>
<name>A0A1M4T0L7_9THEO</name>
<protein>
    <recommendedName>
        <fullName evidence="3">DUF3189 domain-containing protein</fullName>
    </recommendedName>
</protein>
<dbReference type="Pfam" id="PF11385">
    <property type="entry name" value="DUF3189"/>
    <property type="match status" value="1"/>
</dbReference>
<dbReference type="RefSeq" id="WP_073341192.1">
    <property type="nucleotide sequence ID" value="NZ_FQVH01000001.1"/>
</dbReference>
<dbReference type="OrthoDB" id="1727190at2"/>
<gene>
    <name evidence="1" type="ORF">SAMN02746089_00178</name>
</gene>
<keyword evidence="2" id="KW-1185">Reference proteome</keyword>
<evidence type="ECO:0008006" key="3">
    <source>
        <dbReference type="Google" id="ProtNLM"/>
    </source>
</evidence>
<dbReference type="Proteomes" id="UP000184088">
    <property type="component" value="Unassembled WGS sequence"/>
</dbReference>
<dbReference type="STRING" id="1121256.SAMN02746089_00178"/>
<dbReference type="AlphaFoldDB" id="A0A1M4T0L7"/>
<dbReference type="EMBL" id="FQVH01000001">
    <property type="protein sequence ID" value="SHE37817.1"/>
    <property type="molecule type" value="Genomic_DNA"/>
</dbReference>
<organism evidence="1 2">
    <name type="scientific">Caldanaerobius fijiensis DSM 17918</name>
    <dbReference type="NCBI Taxonomy" id="1121256"/>
    <lineage>
        <taxon>Bacteria</taxon>
        <taxon>Bacillati</taxon>
        <taxon>Bacillota</taxon>
        <taxon>Clostridia</taxon>
        <taxon>Thermoanaerobacterales</taxon>
        <taxon>Thermoanaerobacteraceae</taxon>
        <taxon>Caldanaerobius</taxon>
    </lineage>
</organism>
<reference evidence="1 2" key="1">
    <citation type="submission" date="2016-11" db="EMBL/GenBank/DDBJ databases">
        <authorList>
            <person name="Jaros S."/>
            <person name="Januszkiewicz K."/>
            <person name="Wedrychowicz H."/>
        </authorList>
    </citation>
    <scope>NUCLEOTIDE SEQUENCE [LARGE SCALE GENOMIC DNA]</scope>
    <source>
        <strain evidence="1 2">DSM 17918</strain>
    </source>
</reference>
<proteinExistence type="predicted"/>
<sequence>MKIIYTSYHGTYSSLLMAILHVYKWRSLPEYSKIFPIPLFCELSYGDLLYIGMDDKLDEIYVLGCRRLHDNIKNSLLGVQKIFKLDYDRLVFVDTQNLEDKIDMFVMKLIHLGIGKEMFKRYLYNKFREKLKNGEAYDYNL</sequence>
<dbReference type="InterPro" id="IPR021525">
    <property type="entry name" value="DUF3189"/>
</dbReference>
<evidence type="ECO:0000313" key="1">
    <source>
        <dbReference type="EMBL" id="SHE37817.1"/>
    </source>
</evidence>
<accession>A0A1M4T0L7</accession>